<sequence>MPAELQAAEGHFPVMLPEVLSCLNVRDGGRYLDGTFGAGGYSTALLKAADCTVDAIDRDPDAIARGRDISRQAGGRLHLHHGTFGNMAELARDHAPYDGIVLDLGVSSFQLDQGERGFSFRHDGPLDMRMSAKGRSAADLVNEESEETLADILYHYGEERRSRRIARAIVAARAQTPFTTTAQLAELVRRTLPRERPGFDPATRTFQALRIAVNDELGELERALETAPKLLAPGGTFVVVSFHSLEDRLVKQAMKRLAGRQQGASRYVPQLASRSEQPEWSLLQTRPFLPSEEELRLNGRSRSARLRALRRIPVHSATLPLSASAASGSAAPGEVS</sequence>
<accession>A0A506US70</accession>
<dbReference type="PANTHER" id="PTHR11265">
    <property type="entry name" value="S-ADENOSYL-METHYLTRANSFERASE MRAW"/>
    <property type="match status" value="1"/>
</dbReference>
<protein>
    <recommendedName>
        <fullName evidence="6">Ribosomal RNA small subunit methyltransferase H</fullName>
        <ecNumber evidence="6">2.1.1.199</ecNumber>
    </recommendedName>
    <alternativeName>
        <fullName evidence="6">16S rRNA m(4)C1402 methyltransferase</fullName>
    </alternativeName>
    <alternativeName>
        <fullName evidence="6">rRNA (cytosine-N(4)-)-methyltransferase RsmH</fullName>
    </alternativeName>
</protein>
<dbReference type="CDD" id="cd02440">
    <property type="entry name" value="AdoMet_MTases"/>
    <property type="match status" value="1"/>
</dbReference>
<dbReference type="AlphaFoldDB" id="A0A506US70"/>
<feature type="binding site" evidence="6">
    <location>
        <position position="57"/>
    </location>
    <ligand>
        <name>S-adenosyl-L-methionine</name>
        <dbReference type="ChEBI" id="CHEBI:59789"/>
    </ligand>
</feature>
<name>A0A506US70_9PROT</name>
<gene>
    <name evidence="6 7" type="primary">rsmH</name>
    <name evidence="7" type="ORF">E3202_02360</name>
</gene>
<dbReference type="NCBIfam" id="TIGR00006">
    <property type="entry name" value="16S rRNA (cytosine(1402)-N(4))-methyltransferase RsmH"/>
    <property type="match status" value="1"/>
</dbReference>
<dbReference type="GO" id="GO:0005737">
    <property type="term" value="C:cytoplasm"/>
    <property type="evidence" value="ECO:0007669"/>
    <property type="project" value="UniProtKB-SubCell"/>
</dbReference>
<dbReference type="SUPFAM" id="SSF53335">
    <property type="entry name" value="S-adenosyl-L-methionine-dependent methyltransferases"/>
    <property type="match status" value="1"/>
</dbReference>
<dbReference type="RefSeq" id="WP_165600489.1">
    <property type="nucleotide sequence ID" value="NZ_SORZ01000001.1"/>
</dbReference>
<dbReference type="InterPro" id="IPR023397">
    <property type="entry name" value="SAM-dep_MeTrfase_MraW_recog"/>
</dbReference>
<dbReference type="GO" id="GO:0070475">
    <property type="term" value="P:rRNA base methylation"/>
    <property type="evidence" value="ECO:0007669"/>
    <property type="project" value="UniProtKB-UniRule"/>
</dbReference>
<dbReference type="PIRSF" id="PIRSF004486">
    <property type="entry name" value="MraW"/>
    <property type="match status" value="1"/>
</dbReference>
<organism evidence="7 8">
    <name type="scientific">Oecophyllibacter saccharovorans</name>
    <dbReference type="NCBI Taxonomy" id="2558360"/>
    <lineage>
        <taxon>Bacteria</taxon>
        <taxon>Pseudomonadati</taxon>
        <taxon>Pseudomonadota</taxon>
        <taxon>Alphaproteobacteria</taxon>
        <taxon>Acetobacterales</taxon>
        <taxon>Acetobacteraceae</taxon>
        <taxon>Oecophyllibacter</taxon>
    </lineage>
</organism>
<dbReference type="Pfam" id="PF01795">
    <property type="entry name" value="Methyltransf_5"/>
    <property type="match status" value="1"/>
</dbReference>
<dbReference type="PANTHER" id="PTHR11265:SF0">
    <property type="entry name" value="12S RRNA N4-METHYLCYTIDINE METHYLTRANSFERASE"/>
    <property type="match status" value="1"/>
</dbReference>
<comment type="similarity">
    <text evidence="1 6">Belongs to the methyltransferase superfamily. RsmH family.</text>
</comment>
<evidence type="ECO:0000256" key="3">
    <source>
        <dbReference type="ARBA" id="ARBA00022603"/>
    </source>
</evidence>
<keyword evidence="5 6" id="KW-0949">S-adenosyl-L-methionine</keyword>
<dbReference type="GO" id="GO:0071424">
    <property type="term" value="F:rRNA (cytosine-N4-)-methyltransferase activity"/>
    <property type="evidence" value="ECO:0007669"/>
    <property type="project" value="UniProtKB-UniRule"/>
</dbReference>
<feature type="binding site" evidence="6">
    <location>
        <begin position="39"/>
        <end position="41"/>
    </location>
    <ligand>
        <name>S-adenosyl-L-methionine</name>
        <dbReference type="ChEBI" id="CHEBI:59789"/>
    </ligand>
</feature>
<dbReference type="HAMAP" id="MF_01007">
    <property type="entry name" value="16SrRNA_methyltr_H"/>
    <property type="match status" value="1"/>
</dbReference>
<comment type="function">
    <text evidence="6">Specifically methylates the N4 position of cytidine in position 1402 (C1402) of 16S rRNA.</text>
</comment>
<evidence type="ECO:0000256" key="5">
    <source>
        <dbReference type="ARBA" id="ARBA00022691"/>
    </source>
</evidence>
<dbReference type="SUPFAM" id="SSF81799">
    <property type="entry name" value="Putative methyltransferase TM0872, insert domain"/>
    <property type="match status" value="1"/>
</dbReference>
<reference evidence="7 8" key="1">
    <citation type="submission" date="2019-03" db="EMBL/GenBank/DDBJ databases">
        <title>The complete genome sequence of Neokomagataea sp. Jb2 NBRC113641.</title>
        <authorList>
            <person name="Chua K.-O."/>
            <person name="Chan K.-G."/>
            <person name="See-Too W.-S."/>
        </authorList>
    </citation>
    <scope>NUCLEOTIDE SEQUENCE [LARGE SCALE GENOMIC DNA]</scope>
    <source>
        <strain evidence="7 8">Jb2</strain>
    </source>
</reference>
<dbReference type="Gene3D" id="3.40.50.150">
    <property type="entry name" value="Vaccinia Virus protein VP39"/>
    <property type="match status" value="1"/>
</dbReference>
<feature type="binding site" evidence="6">
    <location>
        <position position="110"/>
    </location>
    <ligand>
        <name>S-adenosyl-L-methionine</name>
        <dbReference type="ChEBI" id="CHEBI:59789"/>
    </ligand>
</feature>
<dbReference type="InterPro" id="IPR002903">
    <property type="entry name" value="RsmH"/>
</dbReference>
<dbReference type="EMBL" id="SORZ01000001">
    <property type="protein sequence ID" value="TPW36178.1"/>
    <property type="molecule type" value="Genomic_DNA"/>
</dbReference>
<feature type="binding site" evidence="6">
    <location>
        <position position="84"/>
    </location>
    <ligand>
        <name>S-adenosyl-L-methionine</name>
        <dbReference type="ChEBI" id="CHEBI:59789"/>
    </ligand>
</feature>
<evidence type="ECO:0000256" key="1">
    <source>
        <dbReference type="ARBA" id="ARBA00010396"/>
    </source>
</evidence>
<evidence type="ECO:0000256" key="6">
    <source>
        <dbReference type="HAMAP-Rule" id="MF_01007"/>
    </source>
</evidence>
<keyword evidence="8" id="KW-1185">Reference proteome</keyword>
<evidence type="ECO:0000313" key="7">
    <source>
        <dbReference type="EMBL" id="TPW36178.1"/>
    </source>
</evidence>
<proteinExistence type="inferred from homology"/>
<evidence type="ECO:0000256" key="4">
    <source>
        <dbReference type="ARBA" id="ARBA00022679"/>
    </source>
</evidence>
<dbReference type="Gene3D" id="1.10.150.170">
    <property type="entry name" value="Putative methyltransferase TM0872, insert domain"/>
    <property type="match status" value="1"/>
</dbReference>
<evidence type="ECO:0000256" key="2">
    <source>
        <dbReference type="ARBA" id="ARBA00022552"/>
    </source>
</evidence>
<evidence type="ECO:0000313" key="8">
    <source>
        <dbReference type="Proteomes" id="UP000315037"/>
    </source>
</evidence>
<keyword evidence="2 6" id="KW-0698">rRNA processing</keyword>
<keyword evidence="6" id="KW-0963">Cytoplasm</keyword>
<feature type="binding site" evidence="6">
    <location>
        <position position="103"/>
    </location>
    <ligand>
        <name>S-adenosyl-L-methionine</name>
        <dbReference type="ChEBI" id="CHEBI:59789"/>
    </ligand>
</feature>
<comment type="catalytic activity">
    <reaction evidence="6">
        <text>cytidine(1402) in 16S rRNA + S-adenosyl-L-methionine = N(4)-methylcytidine(1402) in 16S rRNA + S-adenosyl-L-homocysteine + H(+)</text>
        <dbReference type="Rhea" id="RHEA:42928"/>
        <dbReference type="Rhea" id="RHEA-COMP:10286"/>
        <dbReference type="Rhea" id="RHEA-COMP:10287"/>
        <dbReference type="ChEBI" id="CHEBI:15378"/>
        <dbReference type="ChEBI" id="CHEBI:57856"/>
        <dbReference type="ChEBI" id="CHEBI:59789"/>
        <dbReference type="ChEBI" id="CHEBI:74506"/>
        <dbReference type="ChEBI" id="CHEBI:82748"/>
        <dbReference type="EC" id="2.1.1.199"/>
    </reaction>
</comment>
<dbReference type="InterPro" id="IPR029063">
    <property type="entry name" value="SAM-dependent_MTases_sf"/>
</dbReference>
<dbReference type="FunFam" id="1.10.150.170:FF:000003">
    <property type="entry name" value="Ribosomal RNA small subunit methyltransferase H"/>
    <property type="match status" value="1"/>
</dbReference>
<keyword evidence="4 6" id="KW-0808">Transferase</keyword>
<keyword evidence="3 6" id="KW-0489">Methyltransferase</keyword>
<comment type="subcellular location">
    <subcellularLocation>
        <location evidence="6">Cytoplasm</location>
    </subcellularLocation>
</comment>
<dbReference type="Proteomes" id="UP000315037">
    <property type="component" value="Unassembled WGS sequence"/>
</dbReference>
<dbReference type="EC" id="2.1.1.199" evidence="6"/>
<comment type="caution">
    <text evidence="7">The sequence shown here is derived from an EMBL/GenBank/DDBJ whole genome shotgun (WGS) entry which is preliminary data.</text>
</comment>